<proteinExistence type="predicted"/>
<dbReference type="Proteomes" id="UP000006873">
    <property type="component" value="Chromosome"/>
</dbReference>
<sequence>MKIGQKQGTGRKVFRVPFYFCAKNQDSRGF</sequence>
<evidence type="ECO:0000313" key="2">
    <source>
        <dbReference type="Proteomes" id="UP000006873"/>
    </source>
</evidence>
<accession>E3GHX1</accession>
<dbReference type="KEGG" id="elm:ELI_0236"/>
<evidence type="ECO:0000313" key="1">
    <source>
        <dbReference type="EMBL" id="ADO35256.1"/>
    </source>
</evidence>
<reference key="1">
    <citation type="submission" date="2010-09" db="EMBL/GenBank/DDBJ databases">
        <authorList>
            <person name="Roh H."/>
            <person name="Ko H.-J."/>
            <person name="Kim D."/>
            <person name="Choi D.G."/>
            <person name="Park S."/>
            <person name="Kim S."/>
            <person name="Kim K.H."/>
            <person name="Chang I.S."/>
            <person name="Choi I.-G."/>
        </authorList>
    </citation>
    <scope>NUCLEOTIDE SEQUENCE</scope>
    <source>
        <strain>KIST612</strain>
    </source>
</reference>
<protein>
    <submittedName>
        <fullName evidence="1">Uncharacterized protein</fullName>
    </submittedName>
</protein>
<organism evidence="1 2">
    <name type="scientific">Eubacterium callanderi</name>
    <dbReference type="NCBI Taxonomy" id="53442"/>
    <lineage>
        <taxon>Bacteria</taxon>
        <taxon>Bacillati</taxon>
        <taxon>Bacillota</taxon>
        <taxon>Clostridia</taxon>
        <taxon>Eubacteriales</taxon>
        <taxon>Eubacteriaceae</taxon>
        <taxon>Eubacterium</taxon>
    </lineage>
</organism>
<name>E3GHX1_9FIRM</name>
<gene>
    <name evidence="1" type="ordered locus">ELI_0236</name>
</gene>
<dbReference type="EMBL" id="CP002273">
    <property type="protein sequence ID" value="ADO35256.1"/>
    <property type="molecule type" value="Genomic_DNA"/>
</dbReference>
<keyword evidence="2" id="KW-1185">Reference proteome</keyword>
<dbReference type="HOGENOM" id="CLU_3403598_0_0_9"/>
<dbReference type="AlphaFoldDB" id="E3GHX1"/>
<reference evidence="1 2" key="2">
    <citation type="journal article" date="2011" name="J. Bacteriol.">
        <title>Complete genome sequence of a carbon monoxide-utilizing acetogen, Eubacterium limosum KIST612.</title>
        <authorList>
            <person name="Roh H."/>
            <person name="Ko H.J."/>
            <person name="Kim D."/>
            <person name="Choi D.G."/>
            <person name="Park S."/>
            <person name="Kim S."/>
            <person name="Chang I.S."/>
            <person name="Choi I.G."/>
        </authorList>
    </citation>
    <scope>NUCLEOTIDE SEQUENCE [LARGE SCALE GENOMIC DNA]</scope>
    <source>
        <strain evidence="1 2">KIST612</strain>
    </source>
</reference>